<evidence type="ECO:0000313" key="1">
    <source>
        <dbReference type="EMBL" id="VDR26885.1"/>
    </source>
</evidence>
<dbReference type="KEGG" id="rtg:NCTC13098_03244"/>
<protein>
    <submittedName>
        <fullName evidence="1">Electron transport protein hydN</fullName>
    </submittedName>
</protein>
<accession>A0A3P8KDK3</accession>
<evidence type="ECO:0000313" key="2">
    <source>
        <dbReference type="Proteomes" id="UP000274346"/>
    </source>
</evidence>
<sequence length="75" mass="7912">MTRFIIASAEACIGCRTCEVACALEHSASAAMFQPRLKVQRLDSLSVPVMCHQCEKRPLRGGLPGGGAEHGRGSG</sequence>
<gene>
    <name evidence="1" type="primary">hydN_4</name>
    <name evidence="1" type="ORF">NCTC13098_03244</name>
</gene>
<dbReference type="EMBL" id="LR131271">
    <property type="protein sequence ID" value="VDR26885.1"/>
    <property type="molecule type" value="Genomic_DNA"/>
</dbReference>
<organism evidence="1 2">
    <name type="scientific">Raoultella terrigena</name>
    <name type="common">Klebsiella terrigena</name>
    <dbReference type="NCBI Taxonomy" id="577"/>
    <lineage>
        <taxon>Bacteria</taxon>
        <taxon>Pseudomonadati</taxon>
        <taxon>Pseudomonadota</taxon>
        <taxon>Gammaproteobacteria</taxon>
        <taxon>Enterobacterales</taxon>
        <taxon>Enterobacteriaceae</taxon>
        <taxon>Klebsiella/Raoultella group</taxon>
        <taxon>Raoultella</taxon>
    </lineage>
</organism>
<dbReference type="AlphaFoldDB" id="A0A3P8KDK3"/>
<name>A0A3P8KDK3_RAOTE</name>
<dbReference type="SUPFAM" id="SSF54862">
    <property type="entry name" value="4Fe-4S ferredoxins"/>
    <property type="match status" value="1"/>
</dbReference>
<proteinExistence type="predicted"/>
<dbReference type="Proteomes" id="UP000274346">
    <property type="component" value="Chromosome"/>
</dbReference>
<dbReference type="Gene3D" id="3.30.70.20">
    <property type="match status" value="1"/>
</dbReference>
<reference evidence="1 2" key="1">
    <citation type="submission" date="2018-12" db="EMBL/GenBank/DDBJ databases">
        <authorList>
            <consortium name="Pathogen Informatics"/>
        </authorList>
    </citation>
    <scope>NUCLEOTIDE SEQUENCE [LARGE SCALE GENOMIC DNA]</scope>
    <source>
        <strain evidence="1 2">NCTC13098</strain>
    </source>
</reference>